<dbReference type="EMBL" id="CP048222">
    <property type="protein sequence ID" value="QHT68917.1"/>
    <property type="molecule type" value="Genomic_DNA"/>
</dbReference>
<dbReference type="KEGG" id="rhoz:GXP67_20585"/>
<dbReference type="EMBL" id="CP048222">
    <property type="protein sequence ID" value="QHT67162.1"/>
    <property type="molecule type" value="Genomic_DNA"/>
</dbReference>
<evidence type="ECO:0000313" key="5">
    <source>
        <dbReference type="EMBL" id="QHT66305.1"/>
    </source>
</evidence>
<feature type="domain" description="Tc1-like transposase DDE" evidence="1">
    <location>
        <begin position="24"/>
        <end position="160"/>
    </location>
</feature>
<evidence type="ECO:0000313" key="9">
    <source>
        <dbReference type="EMBL" id="QHT68917.1"/>
    </source>
</evidence>
<organism evidence="6 11">
    <name type="scientific">Rhodocytophaga rosea</name>
    <dbReference type="NCBI Taxonomy" id="2704465"/>
    <lineage>
        <taxon>Bacteria</taxon>
        <taxon>Pseudomonadati</taxon>
        <taxon>Bacteroidota</taxon>
        <taxon>Cytophagia</taxon>
        <taxon>Cytophagales</taxon>
        <taxon>Rhodocytophagaceae</taxon>
        <taxon>Rhodocytophaga</taxon>
    </lineage>
</organism>
<evidence type="ECO:0000313" key="7">
    <source>
        <dbReference type="EMBL" id="QHT67270.1"/>
    </source>
</evidence>
<dbReference type="KEGG" id="rhoz:GXP67_05130"/>
<protein>
    <submittedName>
        <fullName evidence="6">IS630 family transposase</fullName>
    </submittedName>
</protein>
<dbReference type="RefSeq" id="WP_162441765.1">
    <property type="nucleotide sequence ID" value="NZ_CP048222.1"/>
</dbReference>
<dbReference type="KEGG" id="rhoz:GXP67_05860"/>
<reference evidence="6 11" key="1">
    <citation type="submission" date="2020-01" db="EMBL/GenBank/DDBJ databases">
        <authorList>
            <person name="Kim M.K."/>
        </authorList>
    </citation>
    <scope>NUCLEOTIDE SEQUENCE [LARGE SCALE GENOMIC DNA]</scope>
    <source>
        <strain evidence="6 11">172606-1</strain>
    </source>
</reference>
<dbReference type="EMBL" id="CP048222">
    <property type="protein sequence ID" value="QHT66221.1"/>
    <property type="molecule type" value="Genomic_DNA"/>
</dbReference>
<gene>
    <name evidence="2" type="ORF">GXP67_02880</name>
    <name evidence="3" type="ORF">GXP67_05130</name>
    <name evidence="4" type="ORF">GXP67_05860</name>
    <name evidence="5" type="ORF">GXP67_06345</name>
    <name evidence="6" type="ORF">GXP67_11160</name>
    <name evidence="7" type="ORF">GXP67_11795</name>
    <name evidence="8" type="ORF">GXP67_20585</name>
    <name evidence="9" type="ORF">GXP67_20810</name>
    <name evidence="10" type="ORF">GXP67_26000</name>
</gene>
<evidence type="ECO:0000313" key="3">
    <source>
        <dbReference type="EMBL" id="QHT66093.1"/>
    </source>
</evidence>
<evidence type="ECO:0000313" key="2">
    <source>
        <dbReference type="EMBL" id="QHT65684.1"/>
    </source>
</evidence>
<sequence length="197" mass="23002">MLTFLLQRYYAPLAAKGVVSHWKVYYQDESRFGLMTVLRRAITLAGIKPVGAYQHRFIYRYCYGLVEPLTGDHFFITAPQVNTLYFEYMLEEFSRHQPQVFKFIFVDKAGYHRAKALQVPQNIRLVYLPSSNPELNPVERLWGDMKNKVAFHNFSHEQELEAWITNTAKSYGQRQIASLTGYPYILEAISKITTSME</sequence>
<dbReference type="KEGG" id="rhoz:GXP67_11795"/>
<dbReference type="KEGG" id="rhoz:GXP67_02880"/>
<dbReference type="KEGG" id="rhoz:GXP67_26000"/>
<dbReference type="Proteomes" id="UP000480178">
    <property type="component" value="Chromosome"/>
</dbReference>
<dbReference type="InterPro" id="IPR038717">
    <property type="entry name" value="Tc1-like_DDE_dom"/>
</dbReference>
<dbReference type="EMBL" id="CP048222">
    <property type="protein sequence ID" value="QHT67270.1"/>
    <property type="molecule type" value="Genomic_DNA"/>
</dbReference>
<dbReference type="GO" id="GO:0003676">
    <property type="term" value="F:nucleic acid binding"/>
    <property type="evidence" value="ECO:0007669"/>
    <property type="project" value="InterPro"/>
</dbReference>
<dbReference type="Pfam" id="PF13358">
    <property type="entry name" value="DDE_3"/>
    <property type="match status" value="1"/>
</dbReference>
<dbReference type="EMBL" id="CP048222">
    <property type="protein sequence ID" value="QHT66093.1"/>
    <property type="molecule type" value="Genomic_DNA"/>
</dbReference>
<evidence type="ECO:0000259" key="1">
    <source>
        <dbReference type="Pfam" id="PF13358"/>
    </source>
</evidence>
<evidence type="ECO:0000313" key="8">
    <source>
        <dbReference type="EMBL" id="QHT68875.1"/>
    </source>
</evidence>
<dbReference type="KEGG" id="rhoz:GXP67_11160"/>
<dbReference type="InterPro" id="IPR047655">
    <property type="entry name" value="Transpos_IS630-like"/>
</dbReference>
<dbReference type="EMBL" id="CP048222">
    <property type="protein sequence ID" value="QHT65684.1"/>
    <property type="molecule type" value="Genomic_DNA"/>
</dbReference>
<dbReference type="EMBL" id="CP048222">
    <property type="protein sequence ID" value="QHT68875.1"/>
    <property type="molecule type" value="Genomic_DNA"/>
</dbReference>
<dbReference type="Gene3D" id="3.30.420.10">
    <property type="entry name" value="Ribonuclease H-like superfamily/Ribonuclease H"/>
    <property type="match status" value="1"/>
</dbReference>
<accession>A0A6C0GHK1</accession>
<evidence type="ECO:0000313" key="4">
    <source>
        <dbReference type="EMBL" id="QHT66221.1"/>
    </source>
</evidence>
<name>A0A6C0GHK1_9BACT</name>
<dbReference type="KEGG" id="rhoz:GXP67_06345"/>
<dbReference type="InterPro" id="IPR036397">
    <property type="entry name" value="RNaseH_sf"/>
</dbReference>
<dbReference type="EMBL" id="CP048222">
    <property type="protein sequence ID" value="QHT66305.1"/>
    <property type="molecule type" value="Genomic_DNA"/>
</dbReference>
<evidence type="ECO:0000313" key="10">
    <source>
        <dbReference type="EMBL" id="QHT69852.1"/>
    </source>
</evidence>
<dbReference type="EMBL" id="CP048222">
    <property type="protein sequence ID" value="QHT69852.1"/>
    <property type="molecule type" value="Genomic_DNA"/>
</dbReference>
<evidence type="ECO:0000313" key="6">
    <source>
        <dbReference type="EMBL" id="QHT67162.1"/>
    </source>
</evidence>
<dbReference type="KEGG" id="rhoz:GXP67_20810"/>
<dbReference type="AlphaFoldDB" id="A0A6C0GHK1"/>
<keyword evidence="11" id="KW-1185">Reference proteome</keyword>
<dbReference type="NCBIfam" id="NF033545">
    <property type="entry name" value="transpos_IS630"/>
    <property type="match status" value="1"/>
</dbReference>
<evidence type="ECO:0000313" key="11">
    <source>
        <dbReference type="Proteomes" id="UP000480178"/>
    </source>
</evidence>
<proteinExistence type="predicted"/>